<evidence type="ECO:0000256" key="1">
    <source>
        <dbReference type="ARBA" id="ARBA00005771"/>
    </source>
</evidence>
<evidence type="ECO:0000313" key="5">
    <source>
        <dbReference type="EMBL" id="CDP11136.1"/>
    </source>
</evidence>
<organism evidence="5 6">
    <name type="scientific">Coffea canephora</name>
    <name type="common">Robusta coffee</name>
    <dbReference type="NCBI Taxonomy" id="49390"/>
    <lineage>
        <taxon>Eukaryota</taxon>
        <taxon>Viridiplantae</taxon>
        <taxon>Streptophyta</taxon>
        <taxon>Embryophyta</taxon>
        <taxon>Tracheophyta</taxon>
        <taxon>Spermatophyta</taxon>
        <taxon>Magnoliopsida</taxon>
        <taxon>eudicotyledons</taxon>
        <taxon>Gunneridae</taxon>
        <taxon>Pentapetalae</taxon>
        <taxon>asterids</taxon>
        <taxon>lamiids</taxon>
        <taxon>Gentianales</taxon>
        <taxon>Rubiaceae</taxon>
        <taxon>Ixoroideae</taxon>
        <taxon>Gardenieae complex</taxon>
        <taxon>Bertiereae - Coffeeae clade</taxon>
        <taxon>Coffeeae</taxon>
        <taxon>Coffea</taxon>
    </lineage>
</organism>
<dbReference type="InterPro" id="IPR027417">
    <property type="entry name" value="P-loop_NTPase"/>
</dbReference>
<dbReference type="InterPro" id="IPR000863">
    <property type="entry name" value="Sulfotransferase_dom"/>
</dbReference>
<feature type="domain" description="Sulfotransferase" evidence="4">
    <location>
        <begin position="59"/>
        <end position="323"/>
    </location>
</feature>
<evidence type="ECO:0000256" key="3">
    <source>
        <dbReference type="RuleBase" id="RU361155"/>
    </source>
</evidence>
<dbReference type="Gene3D" id="3.40.50.300">
    <property type="entry name" value="P-loop containing nucleotide triphosphate hydrolases"/>
    <property type="match status" value="1"/>
</dbReference>
<evidence type="ECO:0000313" key="6">
    <source>
        <dbReference type="Proteomes" id="UP000295252"/>
    </source>
</evidence>
<evidence type="ECO:0000256" key="2">
    <source>
        <dbReference type="ARBA" id="ARBA00022679"/>
    </source>
</evidence>
<evidence type="ECO:0000259" key="4">
    <source>
        <dbReference type="Pfam" id="PF00685"/>
    </source>
</evidence>
<dbReference type="OrthoDB" id="205623at2759"/>
<dbReference type="GO" id="GO:0008146">
    <property type="term" value="F:sulfotransferase activity"/>
    <property type="evidence" value="ECO:0007669"/>
    <property type="project" value="InterPro"/>
</dbReference>
<name>A0A068URT2_COFCA</name>
<dbReference type="Gramene" id="CDP11136">
    <property type="protein sequence ID" value="CDP11136"/>
    <property type="gene ID" value="GSCOC_T00033189001"/>
</dbReference>
<protein>
    <recommendedName>
        <fullName evidence="3">Sulfotransferase</fullName>
        <ecNumber evidence="3">2.8.2.-</ecNumber>
    </recommendedName>
</protein>
<dbReference type="PhylomeDB" id="A0A068URT2"/>
<dbReference type="InParanoid" id="A0A068URT2"/>
<dbReference type="EMBL" id="HG739136">
    <property type="protein sequence ID" value="CDP11136.1"/>
    <property type="molecule type" value="Genomic_DNA"/>
</dbReference>
<gene>
    <name evidence="5" type="ORF">GSCOC_T00033189001</name>
</gene>
<sequence>MLNMTSKSFESNCFQDFLESLPKEIFWESFDIYQWKGFWFHPSILQSTIALSTKFVPRDDDIILASSLKVGTTWLKALCLSINNGADQENEDILTKGSPHLFVPTIESMVFVPNSDSVLSGMASPRLLHTHLPYSLLPDSIKNSGCKIVYLTRNPKDTFISFWHYFNSTKVDTCGTERPLVIGIKQQISLEKAFESFCNGTYLYGPIFDHALEYHKESSKMPQKILFMKYEELKKDPKGQLKKLASFLGKPFTEEEKVDKILWRCSLERLKNLEVNKNGVNPWNWLANSSYFRLGVTGDSKNYLTAEMEERLDQIARTKLEASGLDLDA</sequence>
<dbReference type="SUPFAM" id="SSF52540">
    <property type="entry name" value="P-loop containing nucleoside triphosphate hydrolases"/>
    <property type="match status" value="1"/>
</dbReference>
<keyword evidence="6" id="KW-1185">Reference proteome</keyword>
<dbReference type="EC" id="2.8.2.-" evidence="3"/>
<proteinExistence type="inferred from homology"/>
<dbReference type="Pfam" id="PF00685">
    <property type="entry name" value="Sulfotransfer_1"/>
    <property type="match status" value="1"/>
</dbReference>
<reference evidence="6" key="1">
    <citation type="journal article" date="2014" name="Science">
        <title>The coffee genome provides insight into the convergent evolution of caffeine biosynthesis.</title>
        <authorList>
            <person name="Denoeud F."/>
            <person name="Carretero-Paulet L."/>
            <person name="Dereeper A."/>
            <person name="Droc G."/>
            <person name="Guyot R."/>
            <person name="Pietrella M."/>
            <person name="Zheng C."/>
            <person name="Alberti A."/>
            <person name="Anthony F."/>
            <person name="Aprea G."/>
            <person name="Aury J.M."/>
            <person name="Bento P."/>
            <person name="Bernard M."/>
            <person name="Bocs S."/>
            <person name="Campa C."/>
            <person name="Cenci A."/>
            <person name="Combes M.C."/>
            <person name="Crouzillat D."/>
            <person name="Da Silva C."/>
            <person name="Daddiego L."/>
            <person name="De Bellis F."/>
            <person name="Dussert S."/>
            <person name="Garsmeur O."/>
            <person name="Gayraud T."/>
            <person name="Guignon V."/>
            <person name="Jahn K."/>
            <person name="Jamilloux V."/>
            <person name="Joet T."/>
            <person name="Labadie K."/>
            <person name="Lan T."/>
            <person name="Leclercq J."/>
            <person name="Lepelley M."/>
            <person name="Leroy T."/>
            <person name="Li L.T."/>
            <person name="Librado P."/>
            <person name="Lopez L."/>
            <person name="Munoz A."/>
            <person name="Noel B."/>
            <person name="Pallavicini A."/>
            <person name="Perrotta G."/>
            <person name="Poncet V."/>
            <person name="Pot D."/>
            <person name="Priyono X."/>
            <person name="Rigoreau M."/>
            <person name="Rouard M."/>
            <person name="Rozas J."/>
            <person name="Tranchant-Dubreuil C."/>
            <person name="VanBuren R."/>
            <person name="Zhang Q."/>
            <person name="Andrade A.C."/>
            <person name="Argout X."/>
            <person name="Bertrand B."/>
            <person name="de Kochko A."/>
            <person name="Graziosi G."/>
            <person name="Henry R.J."/>
            <person name="Jayarama X."/>
            <person name="Ming R."/>
            <person name="Nagai C."/>
            <person name="Rounsley S."/>
            <person name="Sankoff D."/>
            <person name="Giuliano G."/>
            <person name="Albert V.A."/>
            <person name="Wincker P."/>
            <person name="Lashermes P."/>
        </authorList>
    </citation>
    <scope>NUCLEOTIDE SEQUENCE [LARGE SCALE GENOMIC DNA]</scope>
    <source>
        <strain evidence="6">cv. DH200-94</strain>
    </source>
</reference>
<comment type="similarity">
    <text evidence="1 3">Belongs to the sulfotransferase 1 family.</text>
</comment>
<accession>A0A068URT2</accession>
<keyword evidence="2 3" id="KW-0808">Transferase</keyword>
<dbReference type="PANTHER" id="PTHR11783">
    <property type="entry name" value="SULFOTRANSFERASE SULT"/>
    <property type="match status" value="1"/>
</dbReference>
<dbReference type="OMA" id="ENPMCSS"/>
<dbReference type="Proteomes" id="UP000295252">
    <property type="component" value="Chromosome V"/>
</dbReference>
<dbReference type="AlphaFoldDB" id="A0A068URT2"/>